<dbReference type="RefSeq" id="WP_063099410.1">
    <property type="nucleotide sequence ID" value="NZ_CP015145.1"/>
</dbReference>
<evidence type="ECO:0000313" key="2">
    <source>
        <dbReference type="Proteomes" id="UP000076152"/>
    </source>
</evidence>
<protein>
    <submittedName>
        <fullName evidence="1">Uncharacterized protein</fullName>
    </submittedName>
</protein>
<organism evidence="1 2">
    <name type="scientific">Acinetobacter pittii</name>
    <name type="common">Acinetobacter genomosp. 3</name>
    <dbReference type="NCBI Taxonomy" id="48296"/>
    <lineage>
        <taxon>Bacteria</taxon>
        <taxon>Pseudomonadati</taxon>
        <taxon>Pseudomonadota</taxon>
        <taxon>Gammaproteobacteria</taxon>
        <taxon>Moraxellales</taxon>
        <taxon>Moraxellaceae</taxon>
        <taxon>Acinetobacter</taxon>
        <taxon>Acinetobacter calcoaceticus/baumannii complex</taxon>
    </lineage>
</organism>
<evidence type="ECO:0000313" key="1">
    <source>
        <dbReference type="EMBL" id="AMX20375.1"/>
    </source>
</evidence>
<gene>
    <name evidence="1" type="ORF">IEC338SC_3264</name>
</gene>
<reference evidence="1 2" key="1">
    <citation type="submission" date="2016-04" db="EMBL/GenBank/DDBJ databases">
        <title>Complete genome sequencing of OXA-72 bearing Acinetobacter pittii strain IEC338SC.</title>
        <authorList>
            <person name="Brasiliense D.M."/>
            <person name="Lima K.V."/>
            <person name="Souza C.O."/>
            <person name="Dutra L.G."/>
            <person name="Mamizuka E.M."/>
            <person name="Perez-Chaparro P.J."/>
            <person name="McCulloch J.A."/>
        </authorList>
    </citation>
    <scope>NUCLEOTIDE SEQUENCE [LARGE SCALE GENOMIC DNA]</scope>
    <source>
        <strain evidence="1 2">IEC338SC</strain>
    </source>
</reference>
<name>A0AB33BIQ6_ACIPI</name>
<proteinExistence type="predicted"/>
<dbReference type="Proteomes" id="UP000076152">
    <property type="component" value="Chromosome"/>
</dbReference>
<dbReference type="EMBL" id="CP015145">
    <property type="protein sequence ID" value="AMX20375.1"/>
    <property type="molecule type" value="Genomic_DNA"/>
</dbReference>
<accession>A0AB33BIQ6</accession>
<sequence length="247" mass="28019">MKHYHGLPITPATAAYEAIKQGHAFVSFAHRQQLSVAIEICQSFAIDNGAFSAWKSGNPTKDWTEFYFFAFDCLRYPHCDWIVIPDVIDGSEADNDVLLSECPLPKEFSLPVYHMHESLARLERLAADYSRIALGSSGEFADIGTNKWWDRINQIMSVVCDQDGFPLVKMHGLRMLNPAIFSKLPLESADSTNIARNIGIDQRWKGTYQPPTKEMRAALMRSRIESFNSANKYIKQPVSNQLSIWDL</sequence>
<dbReference type="AlphaFoldDB" id="A0AB33BIQ6"/>